<dbReference type="Pfam" id="PF13517">
    <property type="entry name" value="FG-GAP_3"/>
    <property type="match status" value="2"/>
</dbReference>
<feature type="domain" description="ASPIC/UnbV" evidence="3">
    <location>
        <begin position="662"/>
        <end position="728"/>
    </location>
</feature>
<evidence type="ECO:0000259" key="3">
    <source>
        <dbReference type="Pfam" id="PF07593"/>
    </source>
</evidence>
<feature type="signal peptide" evidence="2">
    <location>
        <begin position="1"/>
        <end position="24"/>
    </location>
</feature>
<dbReference type="AlphaFoldDB" id="A0A255ZK95"/>
<feature type="domain" description="Secretion system C-terminal sorting" evidence="4">
    <location>
        <begin position="748"/>
        <end position="817"/>
    </location>
</feature>
<dbReference type="InterPro" id="IPR011519">
    <property type="entry name" value="UnbV_ASPIC"/>
</dbReference>
<feature type="chain" id="PRO_5012536049" description="RNA-binding protein" evidence="2">
    <location>
        <begin position="25"/>
        <end position="820"/>
    </location>
</feature>
<dbReference type="InterPro" id="IPR013517">
    <property type="entry name" value="FG-GAP"/>
</dbReference>
<accession>A0A255ZK95</accession>
<dbReference type="InterPro" id="IPR026444">
    <property type="entry name" value="Secre_tail"/>
</dbReference>
<evidence type="ECO:0000313" key="5">
    <source>
        <dbReference type="EMBL" id="OYQ41977.1"/>
    </source>
</evidence>
<dbReference type="InterPro" id="IPR028994">
    <property type="entry name" value="Integrin_alpha_N"/>
</dbReference>
<keyword evidence="6" id="KW-1185">Reference proteome</keyword>
<dbReference type="Pfam" id="PF07593">
    <property type="entry name" value="UnbV_ASPIC"/>
    <property type="match status" value="1"/>
</dbReference>
<gene>
    <name evidence="5" type="ORF">CHU92_04240</name>
</gene>
<sequence>MKNNYFSKIFAILCFGSGTYSAVAQNSCAQALPATAGTITVSGIDGTNTTTACLTQASMAEWYAYTPTQNYSVTVTSDLAQNICKDTRFSVYTGTCTGLVCLTSDDDSGVIACNSGNTNSFLSKKTFEVTAGVTYYIAWDNRWSAAGFDFQIIEAPIVPSPCATATTVTAGITTVNAIDGTNVNTTCSTASQAKWYKYVPTQNYRVTVSSDLPENLCKNTNFSVYTGSCSGTLTCVTSDDNSGVLECNVGNTNSFLSKKTFDVTAGTTYYIVWDNKWSAEGFNFEITEQVIVVPVAYSSQSVSTINSQYNICVIDMNDDGRDDIVGVSPNTLKVHYQNADGTFTISNITVPGTSKMPTWSLAAGDYNRDGYSDLILGSGNGLSFWQSNATGTAYTSITPGEYIFCQRTNFVDINNDGHLDAFSCHDIDPNVYYLNDGAGNFTYYQSGITPGAYNLGIIPSGGNYASLWTDFDNDGDVDMFVSKCSGPPCELHRNDGPAGYTDISATAGINVTPVQSWSSAIADFDNDGDMDILVGSNGSVKSMLFRNNLDTTNTTEEAYSNVSSGSGWDTDTTINRDYIAYDFDNDGFVDVMGSGNKIMFNQGDLTFLPTNYPSGISVGAVGDLNNDGFLDVLNGSNIRYAVPNGNKWVKVRLKGIQSNINGIGARVEVYGSWGKMIRDVRSGEGFQFMSTLSAHFGLGTATTIDKIIIRWPSGTVDTLLNPNINQTHLIVEGATLNTIGAASSMFMVYPNPVSDVLTIRPGTSAPQIKSAEIFDLNGRLVQKSDVLNNAITVKNLAAGSYILLLNAVDGSKHTQKFLKN</sequence>
<dbReference type="PANTHER" id="PTHR46580">
    <property type="entry name" value="SENSOR KINASE-RELATED"/>
    <property type="match status" value="1"/>
</dbReference>
<comment type="caution">
    <text evidence="5">The sequence shown here is derived from an EMBL/GenBank/DDBJ whole genome shotgun (WGS) entry which is preliminary data.</text>
</comment>
<dbReference type="Pfam" id="PF18962">
    <property type="entry name" value="Por_Secre_tail"/>
    <property type="match status" value="1"/>
</dbReference>
<dbReference type="SUPFAM" id="SSF69318">
    <property type="entry name" value="Integrin alpha N-terminal domain"/>
    <property type="match status" value="1"/>
</dbReference>
<protein>
    <recommendedName>
        <fullName evidence="7">RNA-binding protein</fullName>
    </recommendedName>
</protein>
<name>A0A255ZK95_9FLAO</name>
<evidence type="ECO:0000259" key="4">
    <source>
        <dbReference type="Pfam" id="PF18962"/>
    </source>
</evidence>
<dbReference type="PANTHER" id="PTHR46580:SF4">
    <property type="entry name" value="ATP_GTP-BINDING PROTEIN"/>
    <property type="match status" value="1"/>
</dbReference>
<dbReference type="EMBL" id="NOXV01000201">
    <property type="protein sequence ID" value="OYQ41977.1"/>
    <property type="molecule type" value="Genomic_DNA"/>
</dbReference>
<dbReference type="OrthoDB" id="9816120at2"/>
<organism evidence="5 6">
    <name type="scientific">Flavobacterium cyanobacteriorum</name>
    <dbReference type="NCBI Taxonomy" id="2022802"/>
    <lineage>
        <taxon>Bacteria</taxon>
        <taxon>Pseudomonadati</taxon>
        <taxon>Bacteroidota</taxon>
        <taxon>Flavobacteriia</taxon>
        <taxon>Flavobacteriales</taxon>
        <taxon>Flavobacteriaceae</taxon>
        <taxon>Flavobacterium</taxon>
    </lineage>
</organism>
<evidence type="ECO:0000256" key="1">
    <source>
        <dbReference type="ARBA" id="ARBA00022729"/>
    </source>
</evidence>
<dbReference type="Gene3D" id="2.130.10.130">
    <property type="entry name" value="Integrin alpha, N-terminal"/>
    <property type="match status" value="1"/>
</dbReference>
<proteinExistence type="predicted"/>
<evidence type="ECO:0000256" key="2">
    <source>
        <dbReference type="SAM" id="SignalP"/>
    </source>
</evidence>
<dbReference type="RefSeq" id="WP_094412933.1">
    <property type="nucleotide sequence ID" value="NZ_NOXV01000201.1"/>
</dbReference>
<evidence type="ECO:0008006" key="7">
    <source>
        <dbReference type="Google" id="ProtNLM"/>
    </source>
</evidence>
<reference evidence="5 6" key="1">
    <citation type="submission" date="2017-07" db="EMBL/GenBank/DDBJ databases">
        <title>Flavobacterium cyanobacteriorum sp. nov., isolated from cyanobacterial aggregates in a eutrophic lake.</title>
        <authorList>
            <person name="Cai H."/>
        </authorList>
    </citation>
    <scope>NUCLEOTIDE SEQUENCE [LARGE SCALE GENOMIC DNA]</scope>
    <source>
        <strain evidence="5 6">TH021</strain>
    </source>
</reference>
<keyword evidence="1 2" id="KW-0732">Signal</keyword>
<dbReference type="NCBIfam" id="TIGR04183">
    <property type="entry name" value="Por_Secre_tail"/>
    <property type="match status" value="1"/>
</dbReference>
<evidence type="ECO:0000313" key="6">
    <source>
        <dbReference type="Proteomes" id="UP000216605"/>
    </source>
</evidence>
<dbReference type="Proteomes" id="UP000216605">
    <property type="component" value="Unassembled WGS sequence"/>
</dbReference>